<dbReference type="RefSeq" id="WP_016874426.1">
    <property type="nucleotide sequence ID" value="NZ_AJLN01000116.1"/>
</dbReference>
<evidence type="ECO:0000259" key="2">
    <source>
        <dbReference type="SMART" id="SM00854"/>
    </source>
</evidence>
<dbReference type="InterPro" id="IPR029052">
    <property type="entry name" value="Metallo-depent_PP-like"/>
</dbReference>
<dbReference type="SUPFAM" id="SSF56300">
    <property type="entry name" value="Metallo-dependent phosphatases"/>
    <property type="match status" value="1"/>
</dbReference>
<dbReference type="AlphaFoldDB" id="A0A433NR66"/>
<name>A0A433NR66_CHLFR</name>
<protein>
    <recommendedName>
        <fullName evidence="2">Capsule synthesis protein CapA domain-containing protein</fullName>
    </recommendedName>
</protein>
<organism evidence="3 4">
    <name type="scientific">Chlorogloeopsis fritschii PCC 6912</name>
    <dbReference type="NCBI Taxonomy" id="211165"/>
    <lineage>
        <taxon>Bacteria</taxon>
        <taxon>Bacillati</taxon>
        <taxon>Cyanobacteriota</taxon>
        <taxon>Cyanophyceae</taxon>
        <taxon>Nostocales</taxon>
        <taxon>Chlorogloeopsidaceae</taxon>
        <taxon>Chlorogloeopsis</taxon>
    </lineage>
</organism>
<proteinExistence type="inferred from homology"/>
<reference evidence="3 4" key="1">
    <citation type="journal article" date="2019" name="Genome Biol. Evol.">
        <title>Day and night: Metabolic profiles and evolutionary relationships of six axenic non-marine cyanobacteria.</title>
        <authorList>
            <person name="Will S.E."/>
            <person name="Henke P."/>
            <person name="Boedeker C."/>
            <person name="Huang S."/>
            <person name="Brinkmann H."/>
            <person name="Rohde M."/>
            <person name="Jarek M."/>
            <person name="Friedl T."/>
            <person name="Seufert S."/>
            <person name="Schumacher M."/>
            <person name="Overmann J."/>
            <person name="Neumann-Schaal M."/>
            <person name="Petersen J."/>
        </authorList>
    </citation>
    <scope>NUCLEOTIDE SEQUENCE [LARGE SCALE GENOMIC DNA]</scope>
    <source>
        <strain evidence="3 4">PCC 6912</strain>
    </source>
</reference>
<gene>
    <name evidence="3" type="ORF">PCC6912_01020</name>
</gene>
<evidence type="ECO:0000313" key="3">
    <source>
        <dbReference type="EMBL" id="RUR86659.1"/>
    </source>
</evidence>
<accession>A0A433NR66</accession>
<keyword evidence="4" id="KW-1185">Reference proteome</keyword>
<dbReference type="Gene3D" id="3.60.21.10">
    <property type="match status" value="1"/>
</dbReference>
<dbReference type="EMBL" id="RSCJ01000001">
    <property type="protein sequence ID" value="RUR86659.1"/>
    <property type="molecule type" value="Genomic_DNA"/>
</dbReference>
<comment type="caution">
    <text evidence="3">The sequence shown here is derived from an EMBL/GenBank/DDBJ whole genome shotgun (WGS) entry which is preliminary data.</text>
</comment>
<dbReference type="PANTHER" id="PTHR33393">
    <property type="entry name" value="POLYGLUTAMINE SYNTHESIS ACCESSORY PROTEIN RV0574C-RELATED"/>
    <property type="match status" value="1"/>
</dbReference>
<dbReference type="OrthoDB" id="9810906at2"/>
<dbReference type="SMART" id="SM00854">
    <property type="entry name" value="PGA_cap"/>
    <property type="match status" value="1"/>
</dbReference>
<comment type="similarity">
    <text evidence="1">Belongs to the CapA family.</text>
</comment>
<dbReference type="PANTHER" id="PTHR33393:SF11">
    <property type="entry name" value="POLYGLUTAMINE SYNTHESIS ACCESSORY PROTEIN RV0574C-RELATED"/>
    <property type="match status" value="1"/>
</dbReference>
<dbReference type="Proteomes" id="UP000268857">
    <property type="component" value="Unassembled WGS sequence"/>
</dbReference>
<dbReference type="Pfam" id="PF09587">
    <property type="entry name" value="PGA_cap"/>
    <property type="match status" value="1"/>
</dbReference>
<dbReference type="STRING" id="211165.GCA_000317285_05012"/>
<dbReference type="InterPro" id="IPR019079">
    <property type="entry name" value="Capsule_synth_CapA"/>
</dbReference>
<evidence type="ECO:0000313" key="4">
    <source>
        <dbReference type="Proteomes" id="UP000268857"/>
    </source>
</evidence>
<evidence type="ECO:0000256" key="1">
    <source>
        <dbReference type="ARBA" id="ARBA00005662"/>
    </source>
</evidence>
<dbReference type="InterPro" id="IPR052169">
    <property type="entry name" value="CW_Biosynth-Accessory"/>
</dbReference>
<sequence>MKELVTLAFIGDVMLGRGVNEEIPWRSPDDFWGNVLPILQKADAAIANLECAITEHPQQWSKTPKAFYFRADPAAVDVLHAGNIRFVSLANNHTLDFEEQGLLDTLHYLDAAEIHHAGAGRNIKEATTPAVINVGGLKVGIIAITDNEPEFAATSDRPGTNYLPIRSDSKTLALIESWIVQLRRSGAGLVILSAHWGPNMVTSPPPHFRRFAHAVIDCGVDIFHGHSAHLFQGIEHYKHGLILYDTGDFLDDYAVDPLLRNDWSFVFLVEVDSKGLRRLRLIPVRLRYARVDLAKGEEFEAICKRMQFLCAAFNTVCVLKSPEGLEVNRRLKYEV</sequence>
<feature type="domain" description="Capsule synthesis protein CapA" evidence="2">
    <location>
        <begin position="6"/>
        <end position="253"/>
    </location>
</feature>
<dbReference type="CDD" id="cd07381">
    <property type="entry name" value="MPP_CapA"/>
    <property type="match status" value="1"/>
</dbReference>